<evidence type="ECO:0000313" key="1">
    <source>
        <dbReference type="EMBL" id="WCR09042.1"/>
    </source>
</evidence>
<dbReference type="EMBL" id="CP067136">
    <property type="protein sequence ID" value="WCR09042.1"/>
    <property type="molecule type" value="Genomic_DNA"/>
</dbReference>
<dbReference type="InterPro" id="IPR021409">
    <property type="entry name" value="DUF3047"/>
</dbReference>
<reference evidence="1 2" key="1">
    <citation type="submission" date="2021-01" db="EMBL/GenBank/DDBJ databases">
        <title>Biogeographic distribution of Paracoccus.</title>
        <authorList>
            <person name="Hollensteiner J."/>
            <person name="Leineberger J."/>
            <person name="Brinkhoff T."/>
            <person name="Daniel R."/>
        </authorList>
    </citation>
    <scope>NUCLEOTIDE SEQUENCE [LARGE SCALE GENOMIC DNA]</scope>
    <source>
        <strain evidence="1 2">KCTC 22803</strain>
    </source>
</reference>
<organism evidence="1 2">
    <name type="scientific">Paracoccus fistulariae</name>
    <dbReference type="NCBI Taxonomy" id="658446"/>
    <lineage>
        <taxon>Bacteria</taxon>
        <taxon>Pseudomonadati</taxon>
        <taxon>Pseudomonadota</taxon>
        <taxon>Alphaproteobacteria</taxon>
        <taxon>Rhodobacterales</taxon>
        <taxon>Paracoccaceae</taxon>
        <taxon>Paracoccus</taxon>
    </lineage>
</organism>
<keyword evidence="2" id="KW-1185">Reference proteome</keyword>
<proteinExistence type="predicted"/>
<gene>
    <name evidence="1" type="ORF">JHX87_10855</name>
</gene>
<dbReference type="Pfam" id="PF11249">
    <property type="entry name" value="DUF3047"/>
    <property type="match status" value="1"/>
</dbReference>
<name>A0ABY7SRG5_9RHOB</name>
<dbReference type="Proteomes" id="UP001219349">
    <property type="component" value="Chromosome"/>
</dbReference>
<evidence type="ECO:0000313" key="2">
    <source>
        <dbReference type="Proteomes" id="UP001219349"/>
    </source>
</evidence>
<protein>
    <submittedName>
        <fullName evidence="1">DUF3047 domain-containing protein</fullName>
    </submittedName>
</protein>
<accession>A0ABY7SRG5</accession>
<sequence length="205" mass="21445">MPLRLAAAQAVPIAFDGRWKALKFPRLTPTRFGLGGGTLTIQGQGGSSLIYLPAPEAARAARTARWSWSVSRSVPPTDLSRKGGDDRNIALYFVFMDPQAAARLSPDTSPRRLLSNRSARVLIYVWGGNHAAGSAIPSPYLGGRGVTIALRPSGTGQAQARADLAVDYARAFGQAPGTLVGLAVSADNDDTDSALQASISGLTLS</sequence>